<evidence type="ECO:0000256" key="8">
    <source>
        <dbReference type="ARBA" id="ARBA00022741"/>
    </source>
</evidence>
<organism evidence="15 16">
    <name type="scientific">Ilumatobacter coccineus</name>
    <dbReference type="NCBI Taxonomy" id="467094"/>
    <lineage>
        <taxon>Bacteria</taxon>
        <taxon>Bacillati</taxon>
        <taxon>Actinomycetota</taxon>
        <taxon>Acidimicrobiia</taxon>
        <taxon>Acidimicrobiales</taxon>
        <taxon>Ilumatobacteraceae</taxon>
        <taxon>Ilumatobacter</taxon>
    </lineage>
</organism>
<comment type="similarity">
    <text evidence="3">Belongs to the UPRTase family.</text>
</comment>
<dbReference type="NCBIfam" id="NF001097">
    <property type="entry name" value="PRK00129.1"/>
    <property type="match status" value="1"/>
</dbReference>
<evidence type="ECO:0000256" key="12">
    <source>
        <dbReference type="ARBA" id="ARBA00072146"/>
    </source>
</evidence>
<dbReference type="GO" id="GO:0005525">
    <property type="term" value="F:GTP binding"/>
    <property type="evidence" value="ECO:0007669"/>
    <property type="project" value="UniProtKB-KW"/>
</dbReference>
<evidence type="ECO:0000256" key="9">
    <source>
        <dbReference type="ARBA" id="ARBA00023134"/>
    </source>
</evidence>
<comment type="caution">
    <text evidence="15">The sequence shown here is derived from an EMBL/GenBank/DDBJ whole genome shotgun (WGS) entry which is preliminary data.</text>
</comment>
<evidence type="ECO:0000256" key="5">
    <source>
        <dbReference type="ARBA" id="ARBA00022533"/>
    </source>
</evidence>
<dbReference type="EC" id="2.4.2.9" evidence="4 13"/>
<evidence type="ECO:0000256" key="7">
    <source>
        <dbReference type="ARBA" id="ARBA00022679"/>
    </source>
</evidence>
<name>A0A2G6KCH3_9ACTN</name>
<comment type="cofactor">
    <cofactor evidence="1">
        <name>Mg(2+)</name>
        <dbReference type="ChEBI" id="CHEBI:18420"/>
    </cofactor>
</comment>
<dbReference type="PANTHER" id="PTHR32315:SF4">
    <property type="entry name" value="URACIL PHOSPHORIBOSYLTRANSFERASE, CHLOROPLASTIC"/>
    <property type="match status" value="1"/>
</dbReference>
<dbReference type="GO" id="GO:0006223">
    <property type="term" value="P:uracil salvage"/>
    <property type="evidence" value="ECO:0007669"/>
    <property type="project" value="InterPro"/>
</dbReference>
<dbReference type="InterPro" id="IPR005765">
    <property type="entry name" value="UPRT"/>
</dbReference>
<keyword evidence="7 15" id="KW-0808">Transferase</keyword>
<dbReference type="UniPathway" id="UPA00574">
    <property type="reaction ID" value="UER00636"/>
</dbReference>
<keyword evidence="8" id="KW-0547">Nucleotide-binding</keyword>
<evidence type="ECO:0000256" key="6">
    <source>
        <dbReference type="ARBA" id="ARBA00022676"/>
    </source>
</evidence>
<dbReference type="EMBL" id="PDSL01000044">
    <property type="protein sequence ID" value="PIE32662.1"/>
    <property type="molecule type" value="Genomic_DNA"/>
</dbReference>
<dbReference type="InterPro" id="IPR000836">
    <property type="entry name" value="PRTase_dom"/>
</dbReference>
<reference evidence="15 16" key="1">
    <citation type="submission" date="2017-10" db="EMBL/GenBank/DDBJ databases">
        <title>Novel microbial diversity and functional potential in the marine mammal oral microbiome.</title>
        <authorList>
            <person name="Dudek N.K."/>
            <person name="Sun C.L."/>
            <person name="Burstein D."/>
            <person name="Kantor R.S."/>
            <person name="Aliaga Goltsman D.S."/>
            <person name="Bik E.M."/>
            <person name="Thomas B.C."/>
            <person name="Banfield J.F."/>
            <person name="Relman D.A."/>
        </authorList>
    </citation>
    <scope>NUCLEOTIDE SEQUENCE [LARGE SCALE GENOMIC DNA]</scope>
    <source>
        <strain evidence="15">DOLJORAL78_61_10</strain>
    </source>
</reference>
<sequence length="211" mass="22613">MTVNVTIVEHPLVADSLARIRDRDTPNPLFRINLERIGTLLLAEATKSLPTVDGTVETPLTTAPARRLAVQPVIVPVLRAGLGFVHAAQELMPVADVGFIGISRNEETFEPQAYVNKLPDTLSGRPVIVIDPMLATGGSLAHTIDLLLERDPLQPITVVCAVAAPEGIERLRDSGYHLNVFAATIDEKLNEQAFIVPGLGDAGDRQFGTGS</sequence>
<dbReference type="PANTHER" id="PTHR32315">
    <property type="entry name" value="ADENINE PHOSPHORIBOSYLTRANSFERASE"/>
    <property type="match status" value="1"/>
</dbReference>
<keyword evidence="9" id="KW-0342">GTP-binding</keyword>
<dbReference type="FunFam" id="3.40.50.2020:FF:000003">
    <property type="entry name" value="Uracil phosphoribosyltransferase"/>
    <property type="match status" value="1"/>
</dbReference>
<gene>
    <name evidence="15" type="ORF">CSA55_03075</name>
</gene>
<accession>A0A2G6KCH3</accession>
<keyword evidence="6 15" id="KW-0328">Glycosyltransferase</keyword>
<dbReference type="CDD" id="cd06223">
    <property type="entry name" value="PRTases_typeI"/>
    <property type="match status" value="1"/>
</dbReference>
<dbReference type="GO" id="GO:0044206">
    <property type="term" value="P:UMP salvage"/>
    <property type="evidence" value="ECO:0007669"/>
    <property type="project" value="UniProtKB-UniPathway"/>
</dbReference>
<evidence type="ECO:0000259" key="14">
    <source>
        <dbReference type="Pfam" id="PF14681"/>
    </source>
</evidence>
<evidence type="ECO:0000256" key="4">
    <source>
        <dbReference type="ARBA" id="ARBA00011894"/>
    </source>
</evidence>
<dbReference type="GO" id="GO:0005737">
    <property type="term" value="C:cytoplasm"/>
    <property type="evidence" value="ECO:0007669"/>
    <property type="project" value="UniProtKB-ARBA"/>
</dbReference>
<dbReference type="AlphaFoldDB" id="A0A2G6KCH3"/>
<comment type="catalytic activity">
    <reaction evidence="10">
        <text>UMP + diphosphate = 5-phospho-alpha-D-ribose 1-diphosphate + uracil</text>
        <dbReference type="Rhea" id="RHEA:13017"/>
        <dbReference type="ChEBI" id="CHEBI:17568"/>
        <dbReference type="ChEBI" id="CHEBI:33019"/>
        <dbReference type="ChEBI" id="CHEBI:57865"/>
        <dbReference type="ChEBI" id="CHEBI:58017"/>
        <dbReference type="EC" id="2.4.2.9"/>
    </reaction>
</comment>
<comment type="pathway">
    <text evidence="2">Pyrimidine metabolism; UMP biosynthesis via salvage pathway; UMP from uracil: step 1/1.</text>
</comment>
<dbReference type="InterPro" id="IPR029057">
    <property type="entry name" value="PRTase-like"/>
</dbReference>
<dbReference type="Proteomes" id="UP000230914">
    <property type="component" value="Unassembled WGS sequence"/>
</dbReference>
<dbReference type="NCBIfam" id="TIGR01091">
    <property type="entry name" value="upp"/>
    <property type="match status" value="1"/>
</dbReference>
<dbReference type="Pfam" id="PF14681">
    <property type="entry name" value="UPRTase"/>
    <property type="match status" value="1"/>
</dbReference>
<dbReference type="GO" id="GO:0004845">
    <property type="term" value="F:uracil phosphoribosyltransferase activity"/>
    <property type="evidence" value="ECO:0007669"/>
    <property type="project" value="UniProtKB-UniRule"/>
</dbReference>
<evidence type="ECO:0000256" key="2">
    <source>
        <dbReference type="ARBA" id="ARBA00005180"/>
    </source>
</evidence>
<evidence type="ECO:0000256" key="1">
    <source>
        <dbReference type="ARBA" id="ARBA00001946"/>
    </source>
</evidence>
<evidence type="ECO:0000256" key="10">
    <source>
        <dbReference type="ARBA" id="ARBA00052919"/>
    </source>
</evidence>
<evidence type="ECO:0000256" key="11">
    <source>
        <dbReference type="ARBA" id="ARBA00056901"/>
    </source>
</evidence>
<proteinExistence type="inferred from homology"/>
<dbReference type="InterPro" id="IPR050054">
    <property type="entry name" value="UPRTase/APRTase"/>
</dbReference>
<dbReference type="SUPFAM" id="SSF53271">
    <property type="entry name" value="PRTase-like"/>
    <property type="match status" value="1"/>
</dbReference>
<comment type="function">
    <text evidence="11">Catalyzes the conversion of uracil and 5-phospho-alpha-D-ribose 1-diphosphate (PRPP) to UMP and diphosphate.</text>
</comment>
<evidence type="ECO:0000313" key="15">
    <source>
        <dbReference type="EMBL" id="PIE32662.1"/>
    </source>
</evidence>
<evidence type="ECO:0000313" key="16">
    <source>
        <dbReference type="Proteomes" id="UP000230914"/>
    </source>
</evidence>
<evidence type="ECO:0000256" key="3">
    <source>
        <dbReference type="ARBA" id="ARBA00009516"/>
    </source>
</evidence>
<keyword evidence="5" id="KW-0021">Allosteric enzyme</keyword>
<evidence type="ECO:0000256" key="13">
    <source>
        <dbReference type="NCBIfam" id="TIGR01091"/>
    </source>
</evidence>
<protein>
    <recommendedName>
        <fullName evidence="12 13">Uracil phosphoribosyltransferase</fullName>
        <ecNumber evidence="4 13">2.4.2.9</ecNumber>
    </recommendedName>
</protein>
<feature type="domain" description="Phosphoribosyltransferase" evidence="14">
    <location>
        <begin position="8"/>
        <end position="209"/>
    </location>
</feature>
<dbReference type="Gene3D" id="3.40.50.2020">
    <property type="match status" value="1"/>
</dbReference>